<dbReference type="PANTHER" id="PTHR33546">
    <property type="entry name" value="LARGE, MULTIFUNCTIONAL SECRETED PROTEIN-RELATED"/>
    <property type="match status" value="1"/>
</dbReference>
<dbReference type="Pfam" id="PF20601">
    <property type="entry name" value="DUF6797"/>
    <property type="match status" value="1"/>
</dbReference>
<keyword evidence="4" id="KW-1185">Reference proteome</keyword>
<evidence type="ECO:0000259" key="2">
    <source>
        <dbReference type="Pfam" id="PF20601"/>
    </source>
</evidence>
<reference evidence="3 4" key="1">
    <citation type="submission" date="2023-10" db="EMBL/GenBank/DDBJ databases">
        <title>Glaciecola aquimarina strain GGW-M5 nov., isolated from a coastal seawater.</title>
        <authorList>
            <person name="Bayburt H."/>
            <person name="Kim J.M."/>
            <person name="Choi B.J."/>
            <person name="Jeon C.O."/>
        </authorList>
    </citation>
    <scope>NUCLEOTIDE SEQUENCE [LARGE SCALE GENOMIC DNA]</scope>
    <source>
        <strain evidence="3 4">KCTC 32108</strain>
    </source>
</reference>
<name>A0ABU3SZB1_9ALTE</name>
<feature type="signal peptide" evidence="1">
    <location>
        <begin position="1"/>
        <end position="21"/>
    </location>
</feature>
<dbReference type="Proteomes" id="UP001247805">
    <property type="component" value="Unassembled WGS sequence"/>
</dbReference>
<dbReference type="PANTHER" id="PTHR33546:SF1">
    <property type="entry name" value="LARGE, MULTIFUNCTIONAL SECRETED PROTEIN"/>
    <property type="match status" value="1"/>
</dbReference>
<evidence type="ECO:0000313" key="4">
    <source>
        <dbReference type="Proteomes" id="UP001247805"/>
    </source>
</evidence>
<feature type="domain" description="DUF6797" evidence="2">
    <location>
        <begin position="66"/>
        <end position="157"/>
    </location>
</feature>
<protein>
    <submittedName>
        <fullName evidence="3">DUF6797 domain-containing protein</fullName>
    </submittedName>
</protein>
<dbReference type="RefSeq" id="WP_316026896.1">
    <property type="nucleotide sequence ID" value="NZ_JAWDIO010000002.1"/>
</dbReference>
<dbReference type="InterPro" id="IPR046476">
    <property type="entry name" value="DUF6797"/>
</dbReference>
<gene>
    <name evidence="3" type="ORF">RS130_16865</name>
</gene>
<accession>A0ABU3SZB1</accession>
<comment type="caution">
    <text evidence="3">The sequence shown here is derived from an EMBL/GenBank/DDBJ whole genome shotgun (WGS) entry which is preliminary data.</text>
</comment>
<proteinExistence type="predicted"/>
<feature type="chain" id="PRO_5046393240" evidence="1">
    <location>
        <begin position="22"/>
        <end position="400"/>
    </location>
</feature>
<evidence type="ECO:0000256" key="1">
    <source>
        <dbReference type="SAM" id="SignalP"/>
    </source>
</evidence>
<keyword evidence="1" id="KW-0732">Signal</keyword>
<evidence type="ECO:0000313" key="3">
    <source>
        <dbReference type="EMBL" id="MDU0355354.1"/>
    </source>
</evidence>
<dbReference type="EMBL" id="JAWDIO010000002">
    <property type="protein sequence ID" value="MDU0355354.1"/>
    <property type="molecule type" value="Genomic_DNA"/>
</dbReference>
<organism evidence="3 4">
    <name type="scientific">Paraglaciecola aquimarina</name>
    <dbReference type="NCBI Taxonomy" id="1235557"/>
    <lineage>
        <taxon>Bacteria</taxon>
        <taxon>Pseudomonadati</taxon>
        <taxon>Pseudomonadota</taxon>
        <taxon>Gammaproteobacteria</taxon>
        <taxon>Alteromonadales</taxon>
        <taxon>Alteromonadaceae</taxon>
        <taxon>Paraglaciecola</taxon>
    </lineage>
</organism>
<sequence>MKKRLTATSLVLALLHFSSLAKPSDWWQTYDYSQVSAQVVSRGDDTPILRGRAVKLDTDEHAISAFYDVGSMNLRYVTLGSIQFKGTPWDGSHGGNSLIGGELFLQSGTLLAWTENDNWLDPRANDYAPLAKEYVHFKGSYRYNQQAIFHYTVGTQKAEVYEMPQTFYHQGQVVFVRHFQIEATSRPIKLKVLESSSSDLTPQITLHSPYHAIKSRDIINNTHLSEIQYIDIPASNQPQAFYIAYAQSKELPLIEKEDLLSKLSGGTTRWPQTVKLAGKLASDENENFVVDQIPLPIDNPYQSKIRFAGFDFFADGSRAAFSTWNGDVWIASGLDETLQNVTWKRYAAGINEALGIRIVDDIIYVTGKDQITRLHDINNDGEADYYENFNNDIKITANFS</sequence>